<dbReference type="EMBL" id="VANR01000002">
    <property type="protein sequence ID" value="TMM31229.1"/>
    <property type="molecule type" value="Genomic_DNA"/>
</dbReference>
<keyword evidence="2" id="KW-1185">Reference proteome</keyword>
<gene>
    <name evidence="1" type="ORF">FDT66_04465</name>
</gene>
<dbReference type="RefSeq" id="WP_138534957.1">
    <property type="nucleotide sequence ID" value="NZ_VANR01000002.1"/>
</dbReference>
<evidence type="ECO:0000313" key="2">
    <source>
        <dbReference type="Proteomes" id="UP000307140"/>
    </source>
</evidence>
<proteinExistence type="predicted"/>
<dbReference type="Proteomes" id="UP000307140">
    <property type="component" value="Unassembled WGS sequence"/>
</dbReference>
<evidence type="ECO:0008006" key="3">
    <source>
        <dbReference type="Google" id="ProtNLM"/>
    </source>
</evidence>
<reference evidence="1 2" key="1">
    <citation type="submission" date="2019-05" db="EMBL/GenBank/DDBJ databases">
        <title>Polaribacter aestuariivivens sp. nov., isolated from a tidal flat.</title>
        <authorList>
            <person name="Yoon J.-H."/>
        </authorList>
    </citation>
    <scope>NUCLEOTIDE SEQUENCE [LARGE SCALE GENOMIC DNA]</scope>
    <source>
        <strain evidence="1 2">DBTF-3</strain>
    </source>
</reference>
<organism evidence="1 2">
    <name type="scientific">Polaribacter aestuariivivens</name>
    <dbReference type="NCBI Taxonomy" id="2304626"/>
    <lineage>
        <taxon>Bacteria</taxon>
        <taxon>Pseudomonadati</taxon>
        <taxon>Bacteroidota</taxon>
        <taxon>Flavobacteriia</taxon>
        <taxon>Flavobacteriales</taxon>
        <taxon>Flavobacteriaceae</taxon>
    </lineage>
</organism>
<accession>A0A5S3NC79</accession>
<name>A0A5S3NC79_9FLAO</name>
<comment type="caution">
    <text evidence="1">The sequence shown here is derived from an EMBL/GenBank/DDBJ whole genome shotgun (WGS) entry which is preliminary data.</text>
</comment>
<evidence type="ECO:0000313" key="1">
    <source>
        <dbReference type="EMBL" id="TMM31229.1"/>
    </source>
</evidence>
<dbReference type="AlphaFoldDB" id="A0A5S3NC79"/>
<dbReference type="OrthoDB" id="5491447at2"/>
<protein>
    <recommendedName>
        <fullName evidence="3">DUF4129 domain-containing protein</fullName>
    </recommendedName>
</protein>
<sequence length="249" mass="29300">MKKLLLLLCCVQFAVNSFSQEVKKDSVVILQGVLKDSIIVVKDSTKYIKSIEYAEKREFTDNLKSKYADKDFIYTEETAKEKEDSPPMDLGFLKAIANFLKVIFPFLLGGFIIFIILKIALGSEMGFWNFTKGTKKTTKKLIYEDDDIHEVDLETLLQQAISEGNYRLAIRYYYLSILKELSIHKIIAYHKEKTNTEYTFEIENEDLRNDFKYLSYVYTYVWYGEFDVDKANFENVQKKYQSFKNKVHK</sequence>